<keyword evidence="2" id="KW-0548">Nucleotidyltransferase</keyword>
<dbReference type="InterPro" id="IPR050065">
    <property type="entry name" value="GlmU-like"/>
</dbReference>
<reference evidence="3" key="1">
    <citation type="submission" date="2018-05" db="EMBL/GenBank/DDBJ databases">
        <authorList>
            <person name="Lanie J.A."/>
            <person name="Ng W.-L."/>
            <person name="Kazmierczak K.M."/>
            <person name="Andrzejewski T.M."/>
            <person name="Davidsen T.M."/>
            <person name="Wayne K.J."/>
            <person name="Tettelin H."/>
            <person name="Glass J.I."/>
            <person name="Rusch D."/>
            <person name="Podicherti R."/>
            <person name="Tsui H.-C.T."/>
            <person name="Winkler M.E."/>
        </authorList>
    </citation>
    <scope>NUCLEOTIDE SEQUENCE</scope>
</reference>
<dbReference type="EMBL" id="UINC01027952">
    <property type="protein sequence ID" value="SVB08084.1"/>
    <property type="molecule type" value="Genomic_DNA"/>
</dbReference>
<keyword evidence="1" id="KW-0808">Transferase</keyword>
<protein>
    <submittedName>
        <fullName evidence="3">Uncharacterized protein</fullName>
    </submittedName>
</protein>
<dbReference type="InterPro" id="IPR029044">
    <property type="entry name" value="Nucleotide-diphossugar_trans"/>
</dbReference>
<dbReference type="Gene3D" id="3.90.550.10">
    <property type="entry name" value="Spore Coat Polysaccharide Biosynthesis Protein SpsA, Chain A"/>
    <property type="match status" value="1"/>
</dbReference>
<gene>
    <name evidence="3" type="ORF">METZ01_LOCUS160938</name>
</gene>
<organism evidence="3">
    <name type="scientific">marine metagenome</name>
    <dbReference type="NCBI Taxonomy" id="408172"/>
    <lineage>
        <taxon>unclassified sequences</taxon>
        <taxon>metagenomes</taxon>
        <taxon>ecological metagenomes</taxon>
    </lineage>
</organism>
<dbReference type="GO" id="GO:0016779">
    <property type="term" value="F:nucleotidyltransferase activity"/>
    <property type="evidence" value="ECO:0007669"/>
    <property type="project" value="UniProtKB-KW"/>
</dbReference>
<dbReference type="AlphaFoldDB" id="A0A382B3A9"/>
<dbReference type="SUPFAM" id="SSF53448">
    <property type="entry name" value="Nucleotide-diphospho-sugar transferases"/>
    <property type="match status" value="1"/>
</dbReference>
<sequence>MTEETPKCLISINKEPLLTRSLIQISALGVKKVILVVGYKSDVIKKEYRSSFNGMEICYVSNADWEITNNLVSFYLAFPFIDSDYILLEGDLIYTDEAISKMVHTDSIAVSPLKPHMDGTIITKDNNDYVKMMYLKSSIVRPEKSESVYKTVNIYCFSKSNHKNFIQPSVKRLVENGSHQSYYEQAFTTVIENNSFPIEAITFGDQVWYEIDTEEDLKEAKKLFDKK</sequence>
<name>A0A382B3A9_9ZZZZ</name>
<dbReference type="PANTHER" id="PTHR43584">
    <property type="entry name" value="NUCLEOTIDYL TRANSFERASE"/>
    <property type="match status" value="1"/>
</dbReference>
<dbReference type="PANTHER" id="PTHR43584:SF8">
    <property type="entry name" value="N-ACETYLMURAMATE ALPHA-1-PHOSPHATE URIDYLYLTRANSFERASE"/>
    <property type="match status" value="1"/>
</dbReference>
<evidence type="ECO:0000256" key="1">
    <source>
        <dbReference type="ARBA" id="ARBA00022679"/>
    </source>
</evidence>
<accession>A0A382B3A9</accession>
<evidence type="ECO:0000256" key="2">
    <source>
        <dbReference type="ARBA" id="ARBA00022695"/>
    </source>
</evidence>
<proteinExistence type="predicted"/>
<evidence type="ECO:0000313" key="3">
    <source>
        <dbReference type="EMBL" id="SVB08084.1"/>
    </source>
</evidence>